<dbReference type="SUPFAM" id="SSF89550">
    <property type="entry name" value="PHP domain-like"/>
    <property type="match status" value="1"/>
</dbReference>
<dbReference type="Proteomes" id="UP000284334">
    <property type="component" value="Segment"/>
</dbReference>
<dbReference type="GO" id="GO:0008408">
    <property type="term" value="F:3'-5' exonuclease activity"/>
    <property type="evidence" value="ECO:0007669"/>
    <property type="project" value="InterPro"/>
</dbReference>
<protein>
    <recommendedName>
        <fullName evidence="1">DNA-directed DNA polymerase</fullName>
        <ecNumber evidence="1">2.7.7.7</ecNumber>
    </recommendedName>
</protein>
<dbReference type="EC" id="2.7.7.7" evidence="1"/>
<dbReference type="NCBIfam" id="TIGR00594">
    <property type="entry name" value="polc"/>
    <property type="match status" value="1"/>
</dbReference>
<keyword evidence="9" id="KW-1185">Reference proteome</keyword>
<evidence type="ECO:0000313" key="8">
    <source>
        <dbReference type="EMBL" id="AZU97139.1"/>
    </source>
</evidence>
<evidence type="ECO:0000313" key="9">
    <source>
        <dbReference type="Proteomes" id="UP000284334"/>
    </source>
</evidence>
<gene>
    <name evidence="8" type="primary">61</name>
    <name evidence="8" type="ORF">SEA_GILSON_61</name>
</gene>
<dbReference type="Pfam" id="PF02811">
    <property type="entry name" value="PHP"/>
    <property type="match status" value="1"/>
</dbReference>
<comment type="catalytic activity">
    <reaction evidence="6">
        <text>DNA(n) + a 2'-deoxyribonucleoside 5'-triphosphate = DNA(n+1) + diphosphate</text>
        <dbReference type="Rhea" id="RHEA:22508"/>
        <dbReference type="Rhea" id="RHEA-COMP:17339"/>
        <dbReference type="Rhea" id="RHEA-COMP:17340"/>
        <dbReference type="ChEBI" id="CHEBI:33019"/>
        <dbReference type="ChEBI" id="CHEBI:61560"/>
        <dbReference type="ChEBI" id="CHEBI:173112"/>
        <dbReference type="EC" id="2.7.7.7"/>
    </reaction>
</comment>
<dbReference type="InterPro" id="IPR004805">
    <property type="entry name" value="DnaE2/DnaE/PolC"/>
</dbReference>
<evidence type="ECO:0000256" key="1">
    <source>
        <dbReference type="ARBA" id="ARBA00012417"/>
    </source>
</evidence>
<keyword evidence="5" id="KW-0239">DNA-directed DNA polymerase</keyword>
<reference evidence="8 9" key="1">
    <citation type="submission" date="2018-10" db="EMBL/GenBank/DDBJ databases">
        <authorList>
            <person name="Soria N.A."/>
            <person name="Batley M.G."/>
            <person name="Hanafy A."/>
            <person name="Singh N."/>
            <person name="Shaffer C.D."/>
            <person name="Weston-Hafer K.A."/>
            <person name="Russell D.A."/>
            <person name="Pope W.H."/>
            <person name="Jacobs-Sera D."/>
            <person name="Hendrix R.W."/>
            <person name="Hatfull G.F."/>
        </authorList>
    </citation>
    <scope>NUCLEOTIDE SEQUENCE [LARGE SCALE GENOMIC DNA]</scope>
</reference>
<evidence type="ECO:0000259" key="7">
    <source>
        <dbReference type="SMART" id="SM00481"/>
    </source>
</evidence>
<dbReference type="PANTHER" id="PTHR32294:SF0">
    <property type="entry name" value="DNA POLYMERASE III SUBUNIT ALPHA"/>
    <property type="match status" value="1"/>
</dbReference>
<dbReference type="PANTHER" id="PTHR32294">
    <property type="entry name" value="DNA POLYMERASE III SUBUNIT ALPHA"/>
    <property type="match status" value="1"/>
</dbReference>
<dbReference type="Gene3D" id="1.10.10.1600">
    <property type="entry name" value="Bacterial DNA polymerase III alpha subunit, thumb domain"/>
    <property type="match status" value="1"/>
</dbReference>
<accession>A0A3Q9R4S9</accession>
<evidence type="ECO:0000256" key="6">
    <source>
        <dbReference type="ARBA" id="ARBA00049244"/>
    </source>
</evidence>
<dbReference type="Pfam" id="PF14579">
    <property type="entry name" value="HHH_6"/>
    <property type="match status" value="1"/>
</dbReference>
<organism evidence="8 9">
    <name type="scientific">Streptomyces phage Gilson</name>
    <dbReference type="NCBI Taxonomy" id="2488789"/>
    <lineage>
        <taxon>Viruses</taxon>
        <taxon>Duplodnaviria</taxon>
        <taxon>Heunggongvirae</taxon>
        <taxon>Uroviricota</taxon>
        <taxon>Caudoviricetes</taxon>
        <taxon>Stanwilliamsviridae</taxon>
        <taxon>Loccivirinae</taxon>
        <taxon>Gilsonvirus</taxon>
        <taxon>Gilsonvirus gilson</taxon>
    </lineage>
</organism>
<evidence type="ECO:0000256" key="2">
    <source>
        <dbReference type="ARBA" id="ARBA00022679"/>
    </source>
</evidence>
<dbReference type="Pfam" id="PF07733">
    <property type="entry name" value="DNA_pol3_alpha"/>
    <property type="match status" value="1"/>
</dbReference>
<dbReference type="KEGG" id="vg:55612752"/>
<dbReference type="GO" id="GO:0003887">
    <property type="term" value="F:DNA-directed DNA polymerase activity"/>
    <property type="evidence" value="ECO:0007669"/>
    <property type="project" value="UniProtKB-KW"/>
</dbReference>
<dbReference type="RefSeq" id="YP_009842524.1">
    <property type="nucleotide sequence ID" value="NC_048742.1"/>
</dbReference>
<name>A0A3Q9R4S9_9CAUD</name>
<evidence type="ECO:0000256" key="3">
    <source>
        <dbReference type="ARBA" id="ARBA00022695"/>
    </source>
</evidence>
<dbReference type="InterPro" id="IPR040982">
    <property type="entry name" value="DNA_pol3_finger"/>
</dbReference>
<dbReference type="Pfam" id="PF17657">
    <property type="entry name" value="DNA_pol3_finger"/>
    <property type="match status" value="1"/>
</dbReference>
<dbReference type="InterPro" id="IPR003141">
    <property type="entry name" value="Pol/His_phosphatase_N"/>
</dbReference>
<dbReference type="InterPro" id="IPR011708">
    <property type="entry name" value="DNA_pol3_alpha_NTPase_dom"/>
</dbReference>
<dbReference type="Gene3D" id="3.20.20.140">
    <property type="entry name" value="Metal-dependent hydrolases"/>
    <property type="match status" value="1"/>
</dbReference>
<feature type="domain" description="Polymerase/histidinol phosphatase N-terminal" evidence="7">
    <location>
        <begin position="4"/>
        <end position="71"/>
    </location>
</feature>
<proteinExistence type="predicted"/>
<dbReference type="EMBL" id="MK061412">
    <property type="protein sequence ID" value="AZU97139.1"/>
    <property type="molecule type" value="Genomic_DNA"/>
</dbReference>
<dbReference type="InterPro" id="IPR004013">
    <property type="entry name" value="PHP_dom"/>
</dbReference>
<keyword evidence="4" id="KW-0235">DNA replication</keyword>
<evidence type="ECO:0000256" key="4">
    <source>
        <dbReference type="ARBA" id="ARBA00022705"/>
    </source>
</evidence>
<dbReference type="InterPro" id="IPR041931">
    <property type="entry name" value="DNA_pol3_alpha_thumb_dom"/>
</dbReference>
<evidence type="ECO:0000256" key="5">
    <source>
        <dbReference type="ARBA" id="ARBA00022932"/>
    </source>
</evidence>
<dbReference type="SMART" id="SM00481">
    <property type="entry name" value="POLIIIAc"/>
    <property type="match status" value="1"/>
</dbReference>
<dbReference type="InterPro" id="IPR016195">
    <property type="entry name" value="Pol/histidinol_Pase-like"/>
</dbReference>
<dbReference type="InterPro" id="IPR029460">
    <property type="entry name" value="DNAPol_HHH"/>
</dbReference>
<keyword evidence="2" id="KW-0808">Transferase</keyword>
<dbReference type="GeneID" id="55612752"/>
<dbReference type="GO" id="GO:0006260">
    <property type="term" value="P:DNA replication"/>
    <property type="evidence" value="ECO:0007669"/>
    <property type="project" value="UniProtKB-KW"/>
</dbReference>
<dbReference type="Gene3D" id="1.10.150.870">
    <property type="match status" value="1"/>
</dbReference>
<sequence length="1096" mass="124596">MAYTELHLHDYYSTLDGLNSPEEYMVRAKELGMTHLAQTNHGTLLGHREFQKAANSAGIVPILGVEAYISPTDRFDRRAKAKRTDGTNVYNHLIIVSQNETGLKTLQTLNEKAWTEGFYNKPRIDMELLEEHNEGLIVLSGCLNSMLCKAIEAGNYEEAERIALEFKRILGDRFYIEVQAHNPVKMNEALFKIADDNGIKPVVTSDCHYARKEDLWIEEAMLILSTNPKFSKEYDFSKSQKMDMLERFNYLYPDRTMTFEEIQIYLKSAEEQLNDFRSHGFDREDIVKNTEEIASRIEEYPFHQNLDLLPKPKSGNPDDLLEKKARAGLRNRGLDKNPEYVARLEEELEIIKSKDFSTYFLVVANMIKWAKDQGILVGPGRGSGAGSLVNYALGITEVDPIKWGLLFFRFINPERNDFPDIDTDFEDRRRNEIKDYLTRKFTHVASIATVGYFKDKGVVRDAARVFRIDPKETDEALKTIATFEEYQTSSATEEYRKKYPEVEKLANELRGRIRQTGMHAAGIVISKEPIAKYAPIETAADPKDKTAPRRALVALDMNEAADLGLIKLDALGLKTLSVMGDALAMIEKRHGRKIVLTDIPLEDPKVYSMISAGHTKGIFQCEATPYTGLIMNMGGVNSFAELAASNALVRPGAMNTIGAEYIARKNGESAVTFPHEDMRWFTEETYGEILYQEQVMLTMTELAGMSMATADKVRKIIGKKKDAREFDAYRDEFIQGASKKVSKAVAEKLWHDFEAHAGYSFNKSHAVAYSMISYWTAWLKTYYPVEFIYAMMKNENDKDVRTTYLIEAKRIGVKVKLPHVNHSELDFSVEDDGIRFGLANIKFISDNLGKKLIDSRPYENYAALEAKVMEKGNGLNIRVLKSLNAIGAATFVDNPKRGDERHYFYEYLSIPAFEVPDMPPGVRDQFTPLSEFREDETSIIMGMVKNVKRGKGWSRIEVVDETGEASFFHKEDTLIAPGNMYAMLIANKRLARYVEASDFVRGSQNTFVRFVYTRSFNTLTDGFYYVVSNQTRKTKAGKNMADLVLADAEKNLYPVLAFPQMFHKAYGYCKEGATVEATLKKTQDGDSYFLDEVIPR</sequence>
<keyword evidence="3" id="KW-0548">Nucleotidyltransferase</keyword>